<dbReference type="AlphaFoldDB" id="A0A377PP89"/>
<protein>
    <submittedName>
        <fullName evidence="1">Uncharacterized protein</fullName>
    </submittedName>
</protein>
<evidence type="ECO:0000313" key="2">
    <source>
        <dbReference type="Proteomes" id="UP000254821"/>
    </source>
</evidence>
<organism evidence="1 2">
    <name type="scientific">Hafnia alvei</name>
    <dbReference type="NCBI Taxonomy" id="569"/>
    <lineage>
        <taxon>Bacteria</taxon>
        <taxon>Pseudomonadati</taxon>
        <taxon>Pseudomonadota</taxon>
        <taxon>Gammaproteobacteria</taxon>
        <taxon>Enterobacterales</taxon>
        <taxon>Hafniaceae</taxon>
        <taxon>Hafnia</taxon>
    </lineage>
</organism>
<dbReference type="EMBL" id="UGHP01000001">
    <property type="protein sequence ID" value="STQ82316.1"/>
    <property type="molecule type" value="Genomic_DNA"/>
</dbReference>
<name>A0A377PP89_HAFAL</name>
<dbReference type="Proteomes" id="UP000254821">
    <property type="component" value="Unassembled WGS sequence"/>
</dbReference>
<reference evidence="1 2" key="1">
    <citation type="submission" date="2018-06" db="EMBL/GenBank/DDBJ databases">
        <authorList>
            <consortium name="Pathogen Informatics"/>
            <person name="Doyle S."/>
        </authorList>
    </citation>
    <scope>NUCLEOTIDE SEQUENCE [LARGE SCALE GENOMIC DNA]</scope>
    <source>
        <strain evidence="1 2">NCTC8105</strain>
    </source>
</reference>
<proteinExistence type="predicted"/>
<gene>
    <name evidence="1" type="ORF">NCTC8105_04527</name>
</gene>
<accession>A0A377PP89</accession>
<evidence type="ECO:0000313" key="1">
    <source>
        <dbReference type="EMBL" id="STQ82316.1"/>
    </source>
</evidence>
<sequence length="63" mass="6961">MSVPSHLWLYDNKNALIKGGSGIVVRESSIETQSFNYCVPVPANGNMTYSDEWNSNIIARGDL</sequence>